<dbReference type="Proteomes" id="UP000319257">
    <property type="component" value="Unassembled WGS sequence"/>
</dbReference>
<dbReference type="RefSeq" id="XP_030988502.1">
    <property type="nucleotide sequence ID" value="XM_031136459.1"/>
</dbReference>
<reference evidence="5 6" key="1">
    <citation type="submission" date="2019-06" db="EMBL/GenBank/DDBJ databases">
        <title>Draft genome sequence of the filamentous fungus Phialemoniopsis curvata isolated from diesel fuel.</title>
        <authorList>
            <person name="Varaljay V.A."/>
            <person name="Lyon W.J."/>
            <person name="Crouch A.L."/>
            <person name="Drake C.E."/>
            <person name="Hollomon J.M."/>
            <person name="Nadeau L.J."/>
            <person name="Nunn H.S."/>
            <person name="Stevenson B.S."/>
            <person name="Bojanowski C.L."/>
            <person name="Crookes-Goodson W.J."/>
        </authorList>
    </citation>
    <scope>NUCLEOTIDE SEQUENCE [LARGE SCALE GENOMIC DNA]</scope>
    <source>
        <strain evidence="5 6">D216</strain>
    </source>
</reference>
<name>A0A507APN0_9PEZI</name>
<dbReference type="GO" id="GO:0016491">
    <property type="term" value="F:oxidoreductase activity"/>
    <property type="evidence" value="ECO:0007669"/>
    <property type="project" value="UniProtKB-KW"/>
</dbReference>
<gene>
    <name evidence="5" type="ORF">E0L32_002287</name>
</gene>
<dbReference type="EMBL" id="SKBQ01000009">
    <property type="protein sequence ID" value="TPX06791.1"/>
    <property type="molecule type" value="Genomic_DNA"/>
</dbReference>
<protein>
    <recommendedName>
        <fullName evidence="4">NmrA-like domain-containing protein</fullName>
    </recommendedName>
</protein>
<dbReference type="GeneID" id="41969734"/>
<dbReference type="OrthoDB" id="300709at2759"/>
<comment type="caution">
    <text evidence="5">The sequence shown here is derived from an EMBL/GenBank/DDBJ whole genome shotgun (WGS) entry which is preliminary data.</text>
</comment>
<dbReference type="PANTHER" id="PTHR42748">
    <property type="entry name" value="NITROGEN METABOLITE REPRESSION PROTEIN NMRA FAMILY MEMBER"/>
    <property type="match status" value="1"/>
</dbReference>
<dbReference type="Pfam" id="PF05368">
    <property type="entry name" value="NmrA"/>
    <property type="match status" value="1"/>
</dbReference>
<evidence type="ECO:0000256" key="1">
    <source>
        <dbReference type="ARBA" id="ARBA00006328"/>
    </source>
</evidence>
<dbReference type="Gene3D" id="3.40.50.720">
    <property type="entry name" value="NAD(P)-binding Rossmann-like Domain"/>
    <property type="match status" value="1"/>
</dbReference>
<organism evidence="5 6">
    <name type="scientific">Thyridium curvatum</name>
    <dbReference type="NCBI Taxonomy" id="1093900"/>
    <lineage>
        <taxon>Eukaryota</taxon>
        <taxon>Fungi</taxon>
        <taxon>Dikarya</taxon>
        <taxon>Ascomycota</taxon>
        <taxon>Pezizomycotina</taxon>
        <taxon>Sordariomycetes</taxon>
        <taxon>Sordariomycetidae</taxon>
        <taxon>Thyridiales</taxon>
        <taxon>Thyridiaceae</taxon>
        <taxon>Thyridium</taxon>
    </lineage>
</organism>
<keyword evidence="2" id="KW-0521">NADP</keyword>
<dbReference type="AlphaFoldDB" id="A0A507APN0"/>
<keyword evidence="6" id="KW-1185">Reference proteome</keyword>
<dbReference type="InterPro" id="IPR036291">
    <property type="entry name" value="NAD(P)-bd_dom_sf"/>
</dbReference>
<evidence type="ECO:0000313" key="5">
    <source>
        <dbReference type="EMBL" id="TPX06791.1"/>
    </source>
</evidence>
<comment type="similarity">
    <text evidence="1">Belongs to the NmrA-type oxidoreductase family.</text>
</comment>
<accession>A0A507APN0</accession>
<sequence>MSPQTVFVCGITGTQGGAVAHRIFTKPGWVAHGLVRNPDAETARKLTARGAKLFPTPDGYDDDDTLAKAMAGCTAVFIAMMPDFADPDHEIRQVRSILKHAREAGAKRVVLSTSFLADRPWEAEGWHPDKLFAKFFLAKNKLEGMVKEASGFESWTILRPGFFMANFLPPNAIMYPDIATTRVWKTALLPDTRVDMIDELDIGAFAVAAIDDPGKFNKQEIEIAGQPLTPAEIARQISQALGKEFKAEFYTVEEIEAQKENPFIQGNIAARTMSKCFNEDKANSYGIRFGTFEEFLQRRKEDFVKFYA</sequence>
<proteinExistence type="inferred from homology"/>
<evidence type="ECO:0000256" key="2">
    <source>
        <dbReference type="ARBA" id="ARBA00022857"/>
    </source>
</evidence>
<dbReference type="InParanoid" id="A0A507APN0"/>
<keyword evidence="3" id="KW-0560">Oxidoreductase</keyword>
<dbReference type="InterPro" id="IPR051164">
    <property type="entry name" value="NmrA-like_oxidored"/>
</dbReference>
<dbReference type="SUPFAM" id="SSF51735">
    <property type="entry name" value="NAD(P)-binding Rossmann-fold domains"/>
    <property type="match status" value="1"/>
</dbReference>
<evidence type="ECO:0000313" key="6">
    <source>
        <dbReference type="Proteomes" id="UP000319257"/>
    </source>
</evidence>
<evidence type="ECO:0000256" key="3">
    <source>
        <dbReference type="ARBA" id="ARBA00023002"/>
    </source>
</evidence>
<feature type="domain" description="NmrA-like" evidence="4">
    <location>
        <begin position="4"/>
        <end position="279"/>
    </location>
</feature>
<dbReference type="InterPro" id="IPR008030">
    <property type="entry name" value="NmrA-like"/>
</dbReference>
<evidence type="ECO:0000259" key="4">
    <source>
        <dbReference type="Pfam" id="PF05368"/>
    </source>
</evidence>
<dbReference type="GO" id="GO:0005634">
    <property type="term" value="C:nucleus"/>
    <property type="evidence" value="ECO:0007669"/>
    <property type="project" value="TreeGrafter"/>
</dbReference>
<dbReference type="PANTHER" id="PTHR42748:SF30">
    <property type="entry name" value="NMRA-LIKE DOMAIN-CONTAINING PROTEIN"/>
    <property type="match status" value="1"/>
</dbReference>
<dbReference type="STRING" id="1093900.A0A507APN0"/>